<dbReference type="GO" id="GO:0003723">
    <property type="term" value="F:RNA binding"/>
    <property type="evidence" value="ECO:0007669"/>
    <property type="project" value="UniProtKB-UniRule"/>
</dbReference>
<dbReference type="GO" id="GO:0051301">
    <property type="term" value="P:cell division"/>
    <property type="evidence" value="ECO:0007669"/>
    <property type="project" value="UniProtKB-KW"/>
</dbReference>
<dbReference type="SMART" id="SM00360">
    <property type="entry name" value="RRM"/>
    <property type="match status" value="1"/>
</dbReference>
<dbReference type="FunFam" id="1.10.472.10:FF:000070">
    <property type="entry name" value="CYCLIN D32"/>
    <property type="match status" value="1"/>
</dbReference>
<evidence type="ECO:0000256" key="4">
    <source>
        <dbReference type="ARBA" id="ARBA00023306"/>
    </source>
</evidence>
<dbReference type="CDD" id="cd00590">
    <property type="entry name" value="RRM_SF"/>
    <property type="match status" value="1"/>
</dbReference>
<dbReference type="Pfam" id="PF00076">
    <property type="entry name" value="RRM_1"/>
    <property type="match status" value="1"/>
</dbReference>
<accession>A0AAF0US82</accession>
<dbReference type="InterPro" id="IPR012677">
    <property type="entry name" value="Nucleotide-bd_a/b_plait_sf"/>
</dbReference>
<dbReference type="SMART" id="SM01332">
    <property type="entry name" value="Cyclin_C"/>
    <property type="match status" value="1"/>
</dbReference>
<dbReference type="Pfam" id="PF00134">
    <property type="entry name" value="Cyclin_N"/>
    <property type="match status" value="1"/>
</dbReference>
<dbReference type="GO" id="GO:0048316">
    <property type="term" value="P:seed development"/>
    <property type="evidence" value="ECO:0007669"/>
    <property type="project" value="UniProtKB-ARBA"/>
</dbReference>
<evidence type="ECO:0000256" key="6">
    <source>
        <dbReference type="RuleBase" id="RU000383"/>
    </source>
</evidence>
<protein>
    <recommendedName>
        <fullName evidence="7">RRM domain-containing protein</fullName>
    </recommendedName>
</protein>
<keyword evidence="4" id="KW-0131">Cell cycle</keyword>
<dbReference type="PROSITE" id="PS00292">
    <property type="entry name" value="CYCLINS"/>
    <property type="match status" value="1"/>
</dbReference>
<dbReference type="InterPro" id="IPR035979">
    <property type="entry name" value="RBD_domain_sf"/>
</dbReference>
<reference evidence="8" key="1">
    <citation type="submission" date="2023-08" db="EMBL/GenBank/DDBJ databases">
        <title>A de novo genome assembly of Solanum verrucosum Schlechtendal, a Mexican diploid species geographically isolated from the other diploid A-genome species in potato relatives.</title>
        <authorList>
            <person name="Hosaka K."/>
        </authorList>
    </citation>
    <scope>NUCLEOTIDE SEQUENCE</scope>
    <source>
        <tissue evidence="8">Young leaves</tissue>
    </source>
</reference>
<dbReference type="PROSITE" id="PS50102">
    <property type="entry name" value="RRM"/>
    <property type="match status" value="1"/>
</dbReference>
<sequence>MVAELTTIWKALRTKTTSSHDGFTHHKLFIGSLGLRTTSETLHRIFSAYGEIKDAFVVRDKFGVSKEYGFVIFKNIRSMLMALKEPYKSLDDKMTITKIARSRIRDVEDESLQKGPFGFDKETGKSRGHNLTCEMAIPKTMMKNPHVGPNLDFDFGPGLHDRYNNARSRFDGCSSRLEVSQKKEKMVFPLDSQLQNPISGLVDGLYCDEDHRFLYDDLGEWSSLDVGNENVKKTIPLLECDMFWEDDDELATLLSKEKEFHLCFQFLISDGSRKEALDWILRVISYYNFTATTAVLAVNYFDRFVSGFCFHKDKPWMSQLAAVACLSIAAKMEETQVPLLLDLQVADSRFVFEAKTIQRMEILVLSTLRWKMNLVTPLSFIHHITRRFGFTTNQHLYFLNKCERLVLDIITDCRLLHYSPSVIATASMFYVINEIEPNNAMEYQNQLMSVLKVKKDSLEECHDLILALMGTSCYNLCQSLKRKHHSVPGSPSGVILVARARMNHGDQ</sequence>
<dbReference type="SMART" id="SM00385">
    <property type="entry name" value="CYCLIN"/>
    <property type="match status" value="1"/>
</dbReference>
<proteinExistence type="inferred from homology"/>
<dbReference type="Gene3D" id="3.30.70.330">
    <property type="match status" value="1"/>
</dbReference>
<dbReference type="Pfam" id="PF02984">
    <property type="entry name" value="Cyclin_C"/>
    <property type="match status" value="1"/>
</dbReference>
<dbReference type="SUPFAM" id="SSF47954">
    <property type="entry name" value="Cyclin-like"/>
    <property type="match status" value="2"/>
</dbReference>
<keyword evidence="2" id="KW-0132">Cell division</keyword>
<evidence type="ECO:0000256" key="1">
    <source>
        <dbReference type="ARBA" id="ARBA00009065"/>
    </source>
</evidence>
<feature type="domain" description="RRM" evidence="7">
    <location>
        <begin position="26"/>
        <end position="104"/>
    </location>
</feature>
<dbReference type="Proteomes" id="UP001234989">
    <property type="component" value="Chromosome 10"/>
</dbReference>
<dbReference type="CDD" id="cd20543">
    <property type="entry name" value="CYCLIN_AtCycD-like_rpt1"/>
    <property type="match status" value="1"/>
</dbReference>
<dbReference type="InterPro" id="IPR039361">
    <property type="entry name" value="Cyclin"/>
</dbReference>
<evidence type="ECO:0000256" key="3">
    <source>
        <dbReference type="ARBA" id="ARBA00023127"/>
    </source>
</evidence>
<dbReference type="InterPro" id="IPR036915">
    <property type="entry name" value="Cyclin-like_sf"/>
</dbReference>
<organism evidence="8 9">
    <name type="scientific">Solanum verrucosum</name>
    <dbReference type="NCBI Taxonomy" id="315347"/>
    <lineage>
        <taxon>Eukaryota</taxon>
        <taxon>Viridiplantae</taxon>
        <taxon>Streptophyta</taxon>
        <taxon>Embryophyta</taxon>
        <taxon>Tracheophyta</taxon>
        <taxon>Spermatophyta</taxon>
        <taxon>Magnoliopsida</taxon>
        <taxon>eudicotyledons</taxon>
        <taxon>Gunneridae</taxon>
        <taxon>Pentapetalae</taxon>
        <taxon>asterids</taxon>
        <taxon>lamiids</taxon>
        <taxon>Solanales</taxon>
        <taxon>Solanaceae</taxon>
        <taxon>Solanoideae</taxon>
        <taxon>Solaneae</taxon>
        <taxon>Solanum</taxon>
    </lineage>
</organism>
<keyword evidence="3 6" id="KW-0195">Cyclin</keyword>
<keyword evidence="5" id="KW-0694">RNA-binding</keyword>
<dbReference type="CDD" id="cd20544">
    <property type="entry name" value="CYCLIN_AtCycD-like_rpt2"/>
    <property type="match status" value="1"/>
</dbReference>
<dbReference type="FunFam" id="1.10.472.10:FF:000060">
    <property type="entry name" value="D6-type cyclin"/>
    <property type="match status" value="1"/>
</dbReference>
<dbReference type="InterPro" id="IPR004367">
    <property type="entry name" value="Cyclin_C-dom"/>
</dbReference>
<evidence type="ECO:0000313" key="8">
    <source>
        <dbReference type="EMBL" id="WMV51622.1"/>
    </source>
</evidence>
<dbReference type="AlphaFoldDB" id="A0AAF0US82"/>
<evidence type="ECO:0000259" key="7">
    <source>
        <dbReference type="PROSITE" id="PS50102"/>
    </source>
</evidence>
<keyword evidence="9" id="KW-1185">Reference proteome</keyword>
<dbReference type="InterPro" id="IPR000504">
    <property type="entry name" value="RRM_dom"/>
</dbReference>
<dbReference type="InterPro" id="IPR048258">
    <property type="entry name" value="Cyclins_cyclin-box"/>
</dbReference>
<comment type="similarity">
    <text evidence="1">Belongs to the cyclin family. Cyclin D subfamily.</text>
</comment>
<dbReference type="PANTHER" id="PTHR10177">
    <property type="entry name" value="CYCLINS"/>
    <property type="match status" value="1"/>
</dbReference>
<evidence type="ECO:0000256" key="5">
    <source>
        <dbReference type="PROSITE-ProRule" id="PRU00176"/>
    </source>
</evidence>
<gene>
    <name evidence="8" type="ORF">MTR67_045007</name>
</gene>
<dbReference type="GO" id="GO:0010444">
    <property type="term" value="P:guard mother cell differentiation"/>
    <property type="evidence" value="ECO:0007669"/>
    <property type="project" value="UniProtKB-ARBA"/>
</dbReference>
<dbReference type="SUPFAM" id="SSF54928">
    <property type="entry name" value="RNA-binding domain, RBD"/>
    <property type="match status" value="1"/>
</dbReference>
<dbReference type="Gene3D" id="1.10.472.10">
    <property type="entry name" value="Cyclin-like"/>
    <property type="match status" value="2"/>
</dbReference>
<dbReference type="InterPro" id="IPR006671">
    <property type="entry name" value="Cyclin_N"/>
</dbReference>
<dbReference type="EMBL" id="CP133621">
    <property type="protein sequence ID" value="WMV51622.1"/>
    <property type="molecule type" value="Genomic_DNA"/>
</dbReference>
<evidence type="ECO:0000256" key="2">
    <source>
        <dbReference type="ARBA" id="ARBA00022618"/>
    </source>
</evidence>
<evidence type="ECO:0000313" key="9">
    <source>
        <dbReference type="Proteomes" id="UP001234989"/>
    </source>
</evidence>
<name>A0AAF0US82_SOLVR</name>
<dbReference type="InterPro" id="IPR013763">
    <property type="entry name" value="Cyclin-like_dom"/>
</dbReference>